<protein>
    <submittedName>
        <fullName evidence="5">Copia protein</fullName>
    </submittedName>
</protein>
<feature type="chain" id="PRO_5043270185" evidence="3">
    <location>
        <begin position="21"/>
        <end position="1652"/>
    </location>
</feature>
<dbReference type="Gene3D" id="3.30.420.10">
    <property type="entry name" value="Ribonuclease H-like superfamily/Ribonuclease H"/>
    <property type="match status" value="1"/>
</dbReference>
<sequence length="1652" mass="184985">MVSYKLGYLLVILLVQRNYTFEEEKVSKAQSQSQIPVALPQSGTVLPDPFAALGHQATSWKSPFSRPRFSCPFTIRNVYNSENAVDVCVVSEVESTQRKPLWQMRQLMATLCRCQLPPWTARRQFTEEKNTLEGKKKSKKEKADDMPALDPPWNGDDNAALPSPSIPDNKAETRLQELVNELKKPGNTLTTGVQQIVSEMPDSPAATAANMQSACAKLEKARKNYKDALKERHNMHAKWSNYLAQSVSRWKKFATEFTEKDQGLENKVQKAKETLQAARERVDVTKEALTKVDAEILDEDQVISAEEEEMDTTEKLDSADTIKAGITDMVATLENITKLTAPADPDGQVAKRARTEEGGPGLDLAWELDTAFCPAVPQIKTKTRVKDAHVSLATGVDFYVGHEDDIMMGKWKTSLTAPTTSILFPDPADLVEGTDNDLTSFMAAVAPNSPSPLAEAPITLMENPNIAQQTDEENHGPQVQEAPQSPTDASDAVSDVPTEWYPTVVYSLHHEPISAWLDWDDRDETYRHVAGALDIHVDRLLHLQQVYFTPADLRRLHVEALIAYEIGDIPEGADGRAVLLDIEFHSHLPRRTPEIIRRIFLLPSRVQRSGLLQGLGLLPHCTDAEGTELIWHNDDVCRQSHSTWIDLTDGDYVRIALPPHPAEQLNHLPTRFVASARFRGLSVQDIFSNDLMTRLGWMERGTVTTRSVPTDYDFDLHEDVALFQTHQFTPAIIDAAVKRCRLDYDMTPLRQAARSDEERDPRPTQGIQDQLPVIQGLHLLWQLQGAFERGRAVLVTAVKPEHPMEHLATYMPVVAGKTDIIMVAQLEMHCLPQTSELQCMIWHGDRQLNTGQQWHLVHGTGLEIIINPPLPGPSANVAWDHSDDEVELLQRTSRHTVSLDELIPNVEVVKLKAENPTQILPTYLEIPAHSGIAGVQAELCHWGLCCEVHRFGKRSEFLCIDETHSRDITKFHYMLCHDDLCDEDGAILHSTDVALQQPQLMELLCSLGYPRAVIMSHCEVDVHLYCVRFMNVQPEIQDDRRSNRVPTPWPQRHDLQWQQRKLFEPPPLQDSDSDKDCCVQTPFLQQHIVELTSAGTYALCTDFSSLELPEYIKDVMTSAATGDLNADWDRWLIFTDGSSQTKNKHCTPEYVDAVHTPDAWAMLVLGEKFHNDGTSQICPLGWTAHPVRTDPTGCCYAGATRIGADIAEREGLLWAGLWRITQNCITPTVFCVDSKITSGQAIGAIGVSEPDLSYRLLRGVFQCLQRGLPRGHLEMHHVRAHTGDPYNEFVDCIAKREASCSYNLPRLKIDMQEHMQQHQLIDLYSQVEDLQLFGDNAATLPEAEIPRLLPPLQAEGPLNVAPRLRADPGIDDSFFVYITDAVGPGMCMEDFIDTLKNYATDHAISWTAWCNTVQFFAESFGADDAIFANVAWTDMQNCLRSLCNEENFPFLQMVNKKPLPADPVSVLEQQCVTASEQMNYVNVGNELLFFSLEALMELVLTDGWAIIEHPAPPQKEHAPSIWKLAVIQALLALPQIETCRFCQGLLGAFSPKPTQLLLLNLPGVILALHRWRVRRELPRAAAIGLDSQGRWCTTPLKEYPPAMCGALAESLGEAFCSEPTADACQPAQSDLDLWRRLHATVYGRFVGADYAG</sequence>
<reference evidence="5 6" key="2">
    <citation type="submission" date="2024-05" db="EMBL/GenBank/DDBJ databases">
        <authorList>
            <person name="Chen Y."/>
            <person name="Shah S."/>
            <person name="Dougan E. K."/>
            <person name="Thang M."/>
            <person name="Chan C."/>
        </authorList>
    </citation>
    <scope>NUCLEOTIDE SEQUENCE [LARGE SCALE GENOMIC DNA]</scope>
</reference>
<organism evidence="4">
    <name type="scientific">Cladocopium goreaui</name>
    <dbReference type="NCBI Taxonomy" id="2562237"/>
    <lineage>
        <taxon>Eukaryota</taxon>
        <taxon>Sar</taxon>
        <taxon>Alveolata</taxon>
        <taxon>Dinophyceae</taxon>
        <taxon>Suessiales</taxon>
        <taxon>Symbiodiniaceae</taxon>
        <taxon>Cladocopium</taxon>
    </lineage>
</organism>
<accession>A0A9P1C7B8</accession>
<dbReference type="EMBL" id="CAMXCT030001041">
    <property type="protein sequence ID" value="CAL4773362.1"/>
    <property type="molecule type" value="Genomic_DNA"/>
</dbReference>
<dbReference type="Proteomes" id="UP001152797">
    <property type="component" value="Unassembled WGS sequence"/>
</dbReference>
<keyword evidence="3" id="KW-0732">Signal</keyword>
<dbReference type="SUPFAM" id="SSF53098">
    <property type="entry name" value="Ribonuclease H-like"/>
    <property type="match status" value="1"/>
</dbReference>
<proteinExistence type="predicted"/>
<evidence type="ECO:0000256" key="1">
    <source>
        <dbReference type="SAM" id="Coils"/>
    </source>
</evidence>
<dbReference type="EMBL" id="CAMXCT010001041">
    <property type="protein sequence ID" value="CAI3986050.1"/>
    <property type="molecule type" value="Genomic_DNA"/>
</dbReference>
<dbReference type="EMBL" id="CAMXCT020001041">
    <property type="protein sequence ID" value="CAL1139425.1"/>
    <property type="molecule type" value="Genomic_DNA"/>
</dbReference>
<gene>
    <name evidence="4" type="ORF">C1SCF055_LOCUS13433</name>
</gene>
<feature type="compositionally biased region" description="Basic and acidic residues" evidence="2">
    <location>
        <begin position="125"/>
        <end position="145"/>
    </location>
</feature>
<feature type="region of interest" description="Disordered" evidence="2">
    <location>
        <begin position="125"/>
        <end position="168"/>
    </location>
</feature>
<evidence type="ECO:0000313" key="4">
    <source>
        <dbReference type="EMBL" id="CAI3986050.1"/>
    </source>
</evidence>
<keyword evidence="1" id="KW-0175">Coiled coil</keyword>
<evidence type="ECO:0000256" key="2">
    <source>
        <dbReference type="SAM" id="MobiDB-lite"/>
    </source>
</evidence>
<feature type="region of interest" description="Disordered" evidence="2">
    <location>
        <begin position="470"/>
        <end position="494"/>
    </location>
</feature>
<keyword evidence="6" id="KW-1185">Reference proteome</keyword>
<evidence type="ECO:0000313" key="6">
    <source>
        <dbReference type="Proteomes" id="UP001152797"/>
    </source>
</evidence>
<feature type="coiled-coil region" evidence="1">
    <location>
        <begin position="208"/>
        <end position="295"/>
    </location>
</feature>
<evidence type="ECO:0000256" key="3">
    <source>
        <dbReference type="SAM" id="SignalP"/>
    </source>
</evidence>
<dbReference type="GO" id="GO:0003676">
    <property type="term" value="F:nucleic acid binding"/>
    <property type="evidence" value="ECO:0007669"/>
    <property type="project" value="InterPro"/>
</dbReference>
<feature type="signal peptide" evidence="3">
    <location>
        <begin position="1"/>
        <end position="20"/>
    </location>
</feature>
<evidence type="ECO:0000313" key="5">
    <source>
        <dbReference type="EMBL" id="CAL4773362.1"/>
    </source>
</evidence>
<dbReference type="InterPro" id="IPR012337">
    <property type="entry name" value="RNaseH-like_sf"/>
</dbReference>
<comment type="caution">
    <text evidence="4">The sequence shown here is derived from an EMBL/GenBank/DDBJ whole genome shotgun (WGS) entry which is preliminary data.</text>
</comment>
<reference evidence="4" key="1">
    <citation type="submission" date="2022-10" db="EMBL/GenBank/DDBJ databases">
        <authorList>
            <person name="Chen Y."/>
            <person name="Dougan E. K."/>
            <person name="Chan C."/>
            <person name="Rhodes N."/>
            <person name="Thang M."/>
        </authorList>
    </citation>
    <scope>NUCLEOTIDE SEQUENCE</scope>
</reference>
<name>A0A9P1C7B8_9DINO</name>
<dbReference type="InterPro" id="IPR036397">
    <property type="entry name" value="RNaseH_sf"/>
</dbReference>